<evidence type="ECO:0008006" key="4">
    <source>
        <dbReference type="Google" id="ProtNLM"/>
    </source>
</evidence>
<keyword evidence="1" id="KW-1133">Transmembrane helix</keyword>
<organism evidence="2 3">
    <name type="scientific">Paenibacillus sediminis</name>
    <dbReference type="NCBI Taxonomy" id="664909"/>
    <lineage>
        <taxon>Bacteria</taxon>
        <taxon>Bacillati</taxon>
        <taxon>Bacillota</taxon>
        <taxon>Bacilli</taxon>
        <taxon>Bacillales</taxon>
        <taxon>Paenibacillaceae</taxon>
        <taxon>Paenibacillus</taxon>
    </lineage>
</organism>
<keyword evidence="3" id="KW-1185">Reference proteome</keyword>
<gene>
    <name evidence="2" type="ORF">J2Z20_002404</name>
</gene>
<keyword evidence="1" id="KW-0472">Membrane</keyword>
<proteinExistence type="predicted"/>
<sequence length="90" mass="10649">MEQSLKQGRADNMNFVIGYFGLQIVGFLILLWISWRFFDRRYRSKEDPNQLPGSDFIRTSEICIDSKDGIKYQVYYNPATGERKYIRVGK</sequence>
<dbReference type="EMBL" id="JAGGKP010000005">
    <property type="protein sequence ID" value="MBP1937509.1"/>
    <property type="molecule type" value="Genomic_DNA"/>
</dbReference>
<comment type="caution">
    <text evidence="2">The sequence shown here is derived from an EMBL/GenBank/DDBJ whole genome shotgun (WGS) entry which is preliminary data.</text>
</comment>
<feature type="transmembrane region" description="Helical" evidence="1">
    <location>
        <begin position="15"/>
        <end position="35"/>
    </location>
</feature>
<keyword evidence="1" id="KW-0812">Transmembrane</keyword>
<dbReference type="RefSeq" id="WP_245252279.1">
    <property type="nucleotide sequence ID" value="NZ_CBCRVE010000005.1"/>
</dbReference>
<accession>A0ABS4H4Q2</accession>
<dbReference type="Proteomes" id="UP001519273">
    <property type="component" value="Unassembled WGS sequence"/>
</dbReference>
<evidence type="ECO:0000313" key="3">
    <source>
        <dbReference type="Proteomes" id="UP001519273"/>
    </source>
</evidence>
<name>A0ABS4H4Q2_9BACL</name>
<evidence type="ECO:0000256" key="1">
    <source>
        <dbReference type="SAM" id="Phobius"/>
    </source>
</evidence>
<reference evidence="2 3" key="1">
    <citation type="submission" date="2021-03" db="EMBL/GenBank/DDBJ databases">
        <title>Genomic Encyclopedia of Type Strains, Phase IV (KMG-IV): sequencing the most valuable type-strain genomes for metagenomic binning, comparative biology and taxonomic classification.</title>
        <authorList>
            <person name="Goeker M."/>
        </authorList>
    </citation>
    <scope>NUCLEOTIDE SEQUENCE [LARGE SCALE GENOMIC DNA]</scope>
    <source>
        <strain evidence="2 3">DSM 23491</strain>
    </source>
</reference>
<protein>
    <recommendedName>
        <fullName evidence="4">HD family phosphohydrolase</fullName>
    </recommendedName>
</protein>
<evidence type="ECO:0000313" key="2">
    <source>
        <dbReference type="EMBL" id="MBP1937509.1"/>
    </source>
</evidence>